<feature type="domain" description="B12-binding" evidence="1">
    <location>
        <begin position="6"/>
        <end position="144"/>
    </location>
</feature>
<evidence type="ECO:0000313" key="2">
    <source>
        <dbReference type="EMBL" id="GAA1713243.1"/>
    </source>
</evidence>
<name>A0ABP4UXF4_9ACTN</name>
<dbReference type="SUPFAM" id="SSF52242">
    <property type="entry name" value="Cobalamin (vitamin B12)-binding domain"/>
    <property type="match status" value="1"/>
</dbReference>
<accession>A0ABP4UXF4</accession>
<dbReference type="Gene3D" id="3.40.50.280">
    <property type="entry name" value="Cobalamin-binding domain"/>
    <property type="match status" value="1"/>
</dbReference>
<dbReference type="RefSeq" id="WP_344162533.1">
    <property type="nucleotide sequence ID" value="NZ_BAAANF010000023.1"/>
</dbReference>
<evidence type="ECO:0000313" key="3">
    <source>
        <dbReference type="Proteomes" id="UP001500280"/>
    </source>
</evidence>
<sequence length="153" mass="16368">MNNSPIPTAVLSTVSSDSHTWNLIFLELLLAETGYQVHNLGACVPDELLVRTCSEQRPALLVISSVNGHGAIDGERMIRRLRITPGLATLPAVIGGKLGIGGAEGAPVRRSRLLSAGFDGVFEGDSLPEFQRFARTVRDTPARELVASYGTSR</sequence>
<dbReference type="Proteomes" id="UP001500280">
    <property type="component" value="Unassembled WGS sequence"/>
</dbReference>
<organism evidence="2 3">
    <name type="scientific">Kribbella yunnanensis</name>
    <dbReference type="NCBI Taxonomy" id="190194"/>
    <lineage>
        <taxon>Bacteria</taxon>
        <taxon>Bacillati</taxon>
        <taxon>Actinomycetota</taxon>
        <taxon>Actinomycetes</taxon>
        <taxon>Propionibacteriales</taxon>
        <taxon>Kribbellaceae</taxon>
        <taxon>Kribbella</taxon>
    </lineage>
</organism>
<protein>
    <recommendedName>
        <fullName evidence="1">B12-binding domain-containing protein</fullName>
    </recommendedName>
</protein>
<gene>
    <name evidence="2" type="ORF">GCM10009745_71890</name>
</gene>
<keyword evidence="3" id="KW-1185">Reference proteome</keyword>
<dbReference type="InterPro" id="IPR006158">
    <property type="entry name" value="Cobalamin-bd"/>
</dbReference>
<reference evidence="3" key="1">
    <citation type="journal article" date="2019" name="Int. J. Syst. Evol. Microbiol.">
        <title>The Global Catalogue of Microorganisms (GCM) 10K type strain sequencing project: providing services to taxonomists for standard genome sequencing and annotation.</title>
        <authorList>
            <consortium name="The Broad Institute Genomics Platform"/>
            <consortium name="The Broad Institute Genome Sequencing Center for Infectious Disease"/>
            <person name="Wu L."/>
            <person name="Ma J."/>
        </authorList>
    </citation>
    <scope>NUCLEOTIDE SEQUENCE [LARGE SCALE GENOMIC DNA]</scope>
    <source>
        <strain evidence="3">JCM 14307</strain>
    </source>
</reference>
<dbReference type="PROSITE" id="PS51332">
    <property type="entry name" value="B12_BINDING"/>
    <property type="match status" value="1"/>
</dbReference>
<dbReference type="EMBL" id="BAAANF010000023">
    <property type="protein sequence ID" value="GAA1713243.1"/>
    <property type="molecule type" value="Genomic_DNA"/>
</dbReference>
<evidence type="ECO:0000259" key="1">
    <source>
        <dbReference type="PROSITE" id="PS51332"/>
    </source>
</evidence>
<dbReference type="InterPro" id="IPR036724">
    <property type="entry name" value="Cobalamin-bd_sf"/>
</dbReference>
<proteinExistence type="predicted"/>
<comment type="caution">
    <text evidence="2">The sequence shown here is derived from an EMBL/GenBank/DDBJ whole genome shotgun (WGS) entry which is preliminary data.</text>
</comment>